<dbReference type="Pfam" id="PF03478">
    <property type="entry name" value="Beta-prop_KIB1-4"/>
    <property type="match status" value="1"/>
</dbReference>
<organism evidence="2 3">
    <name type="scientific">Arabis alpina</name>
    <name type="common">Alpine rock-cress</name>
    <dbReference type="NCBI Taxonomy" id="50452"/>
    <lineage>
        <taxon>Eukaryota</taxon>
        <taxon>Viridiplantae</taxon>
        <taxon>Streptophyta</taxon>
        <taxon>Embryophyta</taxon>
        <taxon>Tracheophyta</taxon>
        <taxon>Spermatophyta</taxon>
        <taxon>Magnoliopsida</taxon>
        <taxon>eudicotyledons</taxon>
        <taxon>Gunneridae</taxon>
        <taxon>Pentapetalae</taxon>
        <taxon>rosids</taxon>
        <taxon>malvids</taxon>
        <taxon>Brassicales</taxon>
        <taxon>Brassicaceae</taxon>
        <taxon>Arabideae</taxon>
        <taxon>Arabis</taxon>
    </lineage>
</organism>
<dbReference type="InterPro" id="IPR042101">
    <property type="entry name" value="SRP54_N_sf"/>
</dbReference>
<dbReference type="AlphaFoldDB" id="A0A087G0P9"/>
<dbReference type="Gramene" id="KFK23451">
    <property type="protein sequence ID" value="KFK23451"/>
    <property type="gene ID" value="AALP_AAs66664U000100"/>
</dbReference>
<dbReference type="InterPro" id="IPR005174">
    <property type="entry name" value="KIB1-4_b-propeller"/>
</dbReference>
<evidence type="ECO:0000313" key="2">
    <source>
        <dbReference type="EMBL" id="KFK23451.1"/>
    </source>
</evidence>
<dbReference type="OrthoDB" id="642536at2759"/>
<sequence length="268" mass="30257">MEDLEPFYPDRMAGRILGMGDVLSFVEKAQEVVNNLVAQIFQMIVKMKNLMGVMEGGSIPALSDRSERWIKDDVMRLPLLRNMLVDLNLKNRNGWLFEGRCFLATEIVAKAGEERDHWFQAQELESITTANLEQAQKVVKVAWCKPAPGFNEDFLWMGDEWDVACAKGALDQSSIIIKPMGFAVFRQDLEQNITSSYTEDIGDLCIFLGSNEAFCISATEYPGLKPNSIYFASHFRGFGFYDLSSNTVHNVINPPPLSCSYTWMAPLQ</sequence>
<evidence type="ECO:0000259" key="1">
    <source>
        <dbReference type="Pfam" id="PF03478"/>
    </source>
</evidence>
<dbReference type="EMBL" id="KL978898">
    <property type="protein sequence ID" value="KFK23451.1"/>
    <property type="molecule type" value="Genomic_DNA"/>
</dbReference>
<keyword evidence="3" id="KW-1185">Reference proteome</keyword>
<dbReference type="Gene3D" id="1.20.120.140">
    <property type="entry name" value="Signal recognition particle SRP54, nucleotide-binding domain"/>
    <property type="match status" value="1"/>
</dbReference>
<proteinExistence type="predicted"/>
<gene>
    <name evidence="2" type="ORF">AALP_AAs66664U000100</name>
</gene>
<accession>A0A087G0P9</accession>
<reference evidence="3" key="1">
    <citation type="journal article" date="2015" name="Nat. Plants">
        <title>Genome expansion of Arabis alpina linked with retrotransposition and reduced symmetric DNA methylation.</title>
        <authorList>
            <person name="Willing E.M."/>
            <person name="Rawat V."/>
            <person name="Mandakova T."/>
            <person name="Maumus F."/>
            <person name="James G.V."/>
            <person name="Nordstroem K.J."/>
            <person name="Becker C."/>
            <person name="Warthmann N."/>
            <person name="Chica C."/>
            <person name="Szarzynska B."/>
            <person name="Zytnicki M."/>
            <person name="Albani M.C."/>
            <person name="Kiefer C."/>
            <person name="Bergonzi S."/>
            <person name="Castaings L."/>
            <person name="Mateos J.L."/>
            <person name="Berns M.C."/>
            <person name="Bujdoso N."/>
            <person name="Piofczyk T."/>
            <person name="de Lorenzo L."/>
            <person name="Barrero-Sicilia C."/>
            <person name="Mateos I."/>
            <person name="Piednoel M."/>
            <person name="Hagmann J."/>
            <person name="Chen-Min-Tao R."/>
            <person name="Iglesias-Fernandez R."/>
            <person name="Schuster S.C."/>
            <person name="Alonso-Blanco C."/>
            <person name="Roudier F."/>
            <person name="Carbonero P."/>
            <person name="Paz-Ares J."/>
            <person name="Davis S.J."/>
            <person name="Pecinka A."/>
            <person name="Quesneville H."/>
            <person name="Colot V."/>
            <person name="Lysak M.A."/>
            <person name="Weigel D."/>
            <person name="Coupland G."/>
            <person name="Schneeberger K."/>
        </authorList>
    </citation>
    <scope>NUCLEOTIDE SEQUENCE [LARGE SCALE GENOMIC DNA]</scope>
    <source>
        <strain evidence="3">cv. Pajares</strain>
    </source>
</reference>
<dbReference type="eggNOG" id="KOG0780">
    <property type="taxonomic scope" value="Eukaryota"/>
</dbReference>
<evidence type="ECO:0000313" key="3">
    <source>
        <dbReference type="Proteomes" id="UP000029120"/>
    </source>
</evidence>
<dbReference type="Proteomes" id="UP000029120">
    <property type="component" value="Unassembled WGS sequence"/>
</dbReference>
<feature type="domain" description="KIB1-4 beta-propeller" evidence="1">
    <location>
        <begin position="179"/>
        <end position="242"/>
    </location>
</feature>
<protein>
    <recommendedName>
        <fullName evidence="1">KIB1-4 beta-propeller domain-containing protein</fullName>
    </recommendedName>
</protein>
<name>A0A087G0P9_ARAAL</name>